<evidence type="ECO:0000256" key="2">
    <source>
        <dbReference type="PROSITE-ProRule" id="PRU00176"/>
    </source>
</evidence>
<dbReference type="PANTHER" id="PTHR47640">
    <property type="entry name" value="TRNA SELENOCYSTEINE 1-ASSOCIATED PROTEIN 1-RELATED-RELATED"/>
    <property type="match status" value="1"/>
</dbReference>
<dbReference type="AlphaFoldDB" id="A0AAF0FEE9"/>
<dbReference type="InterPro" id="IPR050825">
    <property type="entry name" value="RBM42_RBP45_47-like"/>
</dbReference>
<name>A0AAF0FEE9_9BASI</name>
<sequence length="358" mass="39772">MKKLPSGRTRSTKETHSHNISRRPYLYVGNLSPQVSEQHLFELFEQLGVVRTTKVITPAARQGQAPQAYGFVEFARLQSAENALSTLQYYPLFGRPLHVNWARQGTSAGEPLPSWVAQAVANTQSESKSPQSLVSCIPASSSTLVCNTIQNLSATAQLYTVFVGDLAPEVKDATLVQAFCIFPSLFDARVIWDTYSNCSKGYGFVRFEEESDALACITTMQGQWLGSRPIRLNWATRRLESCANRDVEELISGKSPNPSTNPDKNPGLSAVYVGGLPPDVTIESLSCAFQAFGMLLDVEMFQARRFAFVKFAAREGAVKAMQYYQFHPLYIQGRRAKIGWARFMPGQRTEQVQAHSHS</sequence>
<dbReference type="SMART" id="SM00360">
    <property type="entry name" value="RRM"/>
    <property type="match status" value="3"/>
</dbReference>
<dbReference type="PROSITE" id="PS50102">
    <property type="entry name" value="RRM"/>
    <property type="match status" value="3"/>
</dbReference>
<evidence type="ECO:0000256" key="1">
    <source>
        <dbReference type="ARBA" id="ARBA00022884"/>
    </source>
</evidence>
<dbReference type="Gene3D" id="3.30.70.330">
    <property type="match status" value="3"/>
</dbReference>
<dbReference type="InterPro" id="IPR000504">
    <property type="entry name" value="RRM_dom"/>
</dbReference>
<evidence type="ECO:0000313" key="4">
    <source>
        <dbReference type="EMBL" id="WFD43162.1"/>
    </source>
</evidence>
<accession>A0AAF0FEE9</accession>
<dbReference type="Proteomes" id="UP001214628">
    <property type="component" value="Chromosome 2"/>
</dbReference>
<feature type="domain" description="RRM" evidence="3">
    <location>
        <begin position="24"/>
        <end position="104"/>
    </location>
</feature>
<proteinExistence type="predicted"/>
<dbReference type="InterPro" id="IPR012677">
    <property type="entry name" value="Nucleotide-bd_a/b_plait_sf"/>
</dbReference>
<organism evidence="4 5">
    <name type="scientific">Malassezia psittaci</name>
    <dbReference type="NCBI Taxonomy" id="1821823"/>
    <lineage>
        <taxon>Eukaryota</taxon>
        <taxon>Fungi</taxon>
        <taxon>Dikarya</taxon>
        <taxon>Basidiomycota</taxon>
        <taxon>Ustilaginomycotina</taxon>
        <taxon>Malasseziomycetes</taxon>
        <taxon>Malasseziales</taxon>
        <taxon>Malasseziaceae</taxon>
        <taxon>Malassezia</taxon>
    </lineage>
</organism>
<evidence type="ECO:0000259" key="3">
    <source>
        <dbReference type="PROSITE" id="PS50102"/>
    </source>
</evidence>
<gene>
    <name evidence="4" type="primary">PUB1</name>
    <name evidence="4" type="ORF">MPSI1_001815</name>
</gene>
<dbReference type="SUPFAM" id="SSF54928">
    <property type="entry name" value="RNA-binding domain, RBD"/>
    <property type="match status" value="3"/>
</dbReference>
<dbReference type="EMBL" id="CP118376">
    <property type="protein sequence ID" value="WFD43162.1"/>
    <property type="molecule type" value="Genomic_DNA"/>
</dbReference>
<evidence type="ECO:0000313" key="5">
    <source>
        <dbReference type="Proteomes" id="UP001214628"/>
    </source>
</evidence>
<dbReference type="CDD" id="cd00590">
    <property type="entry name" value="RRM_SF"/>
    <property type="match status" value="1"/>
</dbReference>
<dbReference type="PANTHER" id="PTHR47640:SF5">
    <property type="entry name" value="RRM DOMAIN-CONTAINING PROTEIN"/>
    <property type="match status" value="1"/>
</dbReference>
<dbReference type="GO" id="GO:0003729">
    <property type="term" value="F:mRNA binding"/>
    <property type="evidence" value="ECO:0007669"/>
    <property type="project" value="InterPro"/>
</dbReference>
<feature type="domain" description="RRM" evidence="3">
    <location>
        <begin position="159"/>
        <end position="237"/>
    </location>
</feature>
<dbReference type="InterPro" id="IPR035979">
    <property type="entry name" value="RBD_domain_sf"/>
</dbReference>
<protein>
    <submittedName>
        <fullName evidence="4">E3 ubiquitin-protein ligase pub1</fullName>
    </submittedName>
</protein>
<dbReference type="Pfam" id="PF00076">
    <property type="entry name" value="RRM_1"/>
    <property type="match status" value="3"/>
</dbReference>
<keyword evidence="5" id="KW-1185">Reference proteome</keyword>
<feature type="domain" description="RRM" evidence="3">
    <location>
        <begin position="269"/>
        <end position="343"/>
    </location>
</feature>
<keyword evidence="1 2" id="KW-0694">RNA-binding</keyword>
<reference evidence="4" key="1">
    <citation type="submission" date="2023-02" db="EMBL/GenBank/DDBJ databases">
        <title>Mating type loci evolution in Malassezia.</title>
        <authorList>
            <person name="Coelho M.A."/>
        </authorList>
    </citation>
    <scope>NUCLEOTIDE SEQUENCE</scope>
    <source>
        <strain evidence="4">CBS 14136</strain>
    </source>
</reference>